<dbReference type="EMBL" id="SNRW01000748">
    <property type="protein sequence ID" value="KAA6399462.1"/>
    <property type="molecule type" value="Genomic_DNA"/>
</dbReference>
<name>A0A5J4WY19_9EUKA</name>
<evidence type="ECO:0000256" key="4">
    <source>
        <dbReference type="ARBA" id="ARBA00031123"/>
    </source>
</evidence>
<comment type="similarity">
    <text evidence="1">Belongs to the eukaryotic-type N-acetylglucosamine kinase family.</text>
</comment>
<dbReference type="InterPro" id="IPR002731">
    <property type="entry name" value="ATPase_BadF"/>
</dbReference>
<evidence type="ECO:0000313" key="9">
    <source>
        <dbReference type="Proteomes" id="UP000324800"/>
    </source>
</evidence>
<organism evidence="8 9">
    <name type="scientific">Streblomastix strix</name>
    <dbReference type="NCBI Taxonomy" id="222440"/>
    <lineage>
        <taxon>Eukaryota</taxon>
        <taxon>Metamonada</taxon>
        <taxon>Preaxostyla</taxon>
        <taxon>Oxymonadida</taxon>
        <taxon>Streblomastigidae</taxon>
        <taxon>Streblomastix</taxon>
    </lineage>
</organism>
<dbReference type="PANTHER" id="PTHR32329:SF4">
    <property type="entry name" value="ACTIVATOR OF 2-HYDROXYACYL-COA DEHYDRATASE"/>
    <property type="match status" value="1"/>
</dbReference>
<evidence type="ECO:0000259" key="6">
    <source>
        <dbReference type="Pfam" id="PF01869"/>
    </source>
</evidence>
<dbReference type="Proteomes" id="UP000324800">
    <property type="component" value="Unassembled WGS sequence"/>
</dbReference>
<evidence type="ECO:0000256" key="1">
    <source>
        <dbReference type="ARBA" id="ARBA00006198"/>
    </source>
</evidence>
<gene>
    <name evidence="8" type="ORF">EZS28_005012</name>
</gene>
<feature type="compositionally biased region" description="Polar residues" evidence="5">
    <location>
        <begin position="631"/>
        <end position="650"/>
    </location>
</feature>
<dbReference type="GO" id="GO:0045127">
    <property type="term" value="F:N-acetylglucosamine kinase activity"/>
    <property type="evidence" value="ECO:0007669"/>
    <property type="project" value="UniProtKB-EC"/>
</dbReference>
<dbReference type="InterPro" id="IPR051805">
    <property type="entry name" value="Dehydratase_Activator_Redct"/>
</dbReference>
<dbReference type="InterPro" id="IPR043129">
    <property type="entry name" value="ATPase_NBD"/>
</dbReference>
<dbReference type="Pfam" id="PF01869">
    <property type="entry name" value="BcrAD_BadFG"/>
    <property type="match status" value="1"/>
</dbReference>
<feature type="region of interest" description="Disordered" evidence="5">
    <location>
        <begin position="595"/>
        <end position="650"/>
    </location>
</feature>
<evidence type="ECO:0000259" key="7">
    <source>
        <dbReference type="Pfam" id="PF09989"/>
    </source>
</evidence>
<dbReference type="EC" id="2.7.1.59" evidence="2"/>
<dbReference type="Gene3D" id="3.30.420.40">
    <property type="match status" value="1"/>
</dbReference>
<evidence type="ECO:0000256" key="2">
    <source>
        <dbReference type="ARBA" id="ARBA00012122"/>
    </source>
</evidence>
<feature type="domain" description="ATPase BadF/BadG/BcrA/BcrD type" evidence="6">
    <location>
        <begin position="2"/>
        <end position="152"/>
    </location>
</feature>
<feature type="compositionally biased region" description="Basic and acidic residues" evidence="5">
    <location>
        <begin position="601"/>
        <end position="612"/>
    </location>
</feature>
<comment type="caution">
    <text evidence="8">The sequence shown here is derived from an EMBL/GenBank/DDBJ whole genome shotgun (WGS) entry which is preliminary data.</text>
</comment>
<proteinExistence type="inferred from homology"/>
<dbReference type="AlphaFoldDB" id="A0A5J4WY19"/>
<dbReference type="SUPFAM" id="SSF53067">
    <property type="entry name" value="Actin-like ATPase domain"/>
    <property type="match status" value="1"/>
</dbReference>
<dbReference type="PANTHER" id="PTHR32329">
    <property type="entry name" value="BIFUNCTIONAL PROTEIN [INCLUDES 2-HYDROXYACYL-COA DEHYDRATASE (N-TER) AND ITS ACTIVATOR DOMAIN (C_TERM)-RELATED"/>
    <property type="match status" value="1"/>
</dbReference>
<dbReference type="OrthoDB" id="10265634at2759"/>
<evidence type="ECO:0000256" key="3">
    <source>
        <dbReference type="ARBA" id="ARBA00014974"/>
    </source>
</evidence>
<sequence length="1213" mass="135811">MKSIHVDQGGIIAQICLNEACSSGCGSFIQTLSATLNLPVSEFSKAGLIAKSPVDLGSRCTVFMNSRIKQAQKDCATVEDISAGLALSIIRNALFKVIRIHDPKDIGNKIVVQGGTFLNDSILRAAEIIFDNEVVRPDIAGHMGAFGAALLGIERWEALNADKEPSSTEIRSQFLPSDSIDSLTWETESRRCGKCINNCQLTVHKFSHNSNVEHISGNRCERGLPIEQQKQSKDLFDMVDWHRKRVFSPKLYTPLLPKDAKHGTIGFPRALFFWEEYPLWFTAFTKLGFRVILSAESTDKLNLKGMETIPSEAACFPAKLTHGHVSDLIERKVGTIFIPQELYGRKDSKQGIENYQCALLSTYGAMINNSFEFDKFGIKFFSPALPVYDDVVCAKRFSDKVRAEWPDIKDKEAQSAYLEGCKAYKEWRDEAKKKAEDTIAESRARHQPIAVLAAYPYQYDGIHCGSITPMLLQEGYNVITADSIAHLGTDIIRPYQILNMYSTDGRIIDAAKFVANQEDFIFLYLSSFGCGVTPACHEQCQSFLRVNGRMYANVKIDQALNIGSVRVRIRSLVAAHQQQLALISAQKKRNALLSPINQNNDGEKSTQNEKDIQNSPEISPSPSLTPPPTTNNQVQFDQSSESLNNNKKAPQVQQVKLIPYGYPSAEQAKLAQTQMKDVRVSPINESLQAKELKCDTCGGSYDGQPLGPQLIDSSITQGMGKIPKKPYTVLIHNFSFEHGPGYCRGINSAGYNFQVCPDFTQQEMVDVGLRYVNNDCCYGSVLIVGALLLSIYKKVVDPNLLHFCWIHMGGSCSSRCIGFYIRRALIQAGFPQVGVTELNYNYLVNPEMSIGQTMRVNFAFVIGDSLTRCFHRCKPYEKVPGSTKKLWQLWYDRYQEHVEHGPIFGTAKFIKAMVKDFEELPLVSEERTKPRVGIIGTMCKVEPEFYDWMKDYLVDEEGVEITILDFYGYAIAPSYNAMNQYSTYSFPYAMKIGGYVSQKMIRMFIGWGIDAFQNSKRFDPMRHMETVLERTWSIVPATHISGEGWFYTSQFIFLLDQGIDNFICTTPFDCMPVHLGCRGAMKKLKAMFPKLNVCVLDFDAGSSRMNQLNRIRLMLNSMPERQNQGPQKTLCRVGDLEDLIGDDDLQYSSSSSSSLESFRSGCSPVACQSCSSSSGCNILRKAVQNKLAQQTFIGAVAEDITEEIVKAQQPIKA</sequence>
<accession>A0A5J4WY19</accession>
<dbReference type="Pfam" id="PF09989">
    <property type="entry name" value="DUF2229"/>
    <property type="match status" value="1"/>
</dbReference>
<dbReference type="InterPro" id="IPR018709">
    <property type="entry name" value="CoA_activase_DUF2229"/>
</dbReference>
<evidence type="ECO:0000256" key="5">
    <source>
        <dbReference type="SAM" id="MobiDB-lite"/>
    </source>
</evidence>
<feature type="domain" description="DUF2229" evidence="7">
    <location>
        <begin position="264"/>
        <end position="484"/>
    </location>
</feature>
<reference evidence="8 9" key="1">
    <citation type="submission" date="2019-03" db="EMBL/GenBank/DDBJ databases">
        <title>Single cell metagenomics reveals metabolic interactions within the superorganism composed of flagellate Streblomastix strix and complex community of Bacteroidetes bacteria on its surface.</title>
        <authorList>
            <person name="Treitli S.C."/>
            <person name="Kolisko M."/>
            <person name="Husnik F."/>
            <person name="Keeling P."/>
            <person name="Hampl V."/>
        </authorList>
    </citation>
    <scope>NUCLEOTIDE SEQUENCE [LARGE SCALE GENOMIC DNA]</scope>
    <source>
        <strain evidence="8">ST1C</strain>
    </source>
</reference>
<evidence type="ECO:0000313" key="8">
    <source>
        <dbReference type="EMBL" id="KAA6399462.1"/>
    </source>
</evidence>
<protein>
    <recommendedName>
        <fullName evidence="3">N-acetyl-D-glucosamine kinase</fullName>
        <ecNumber evidence="2">2.7.1.59</ecNumber>
    </recommendedName>
    <alternativeName>
        <fullName evidence="4">GlcNAc kinase</fullName>
    </alternativeName>
</protein>